<protein>
    <recommendedName>
        <fullName evidence="6">Lipoprotein</fullName>
    </recommendedName>
</protein>
<dbReference type="RefSeq" id="WP_074956942.1">
    <property type="nucleotide sequence ID" value="NZ_BJXR01000036.1"/>
</dbReference>
<keyword evidence="1" id="KW-0732">Signal</keyword>
<name>A0A511T9L3_MYXFU</name>
<organism evidence="2 5">
    <name type="scientific">Myxococcus fulvus</name>
    <dbReference type="NCBI Taxonomy" id="33"/>
    <lineage>
        <taxon>Bacteria</taxon>
        <taxon>Pseudomonadati</taxon>
        <taxon>Myxococcota</taxon>
        <taxon>Myxococcia</taxon>
        <taxon>Myxococcales</taxon>
        <taxon>Cystobacterineae</taxon>
        <taxon>Myxococcaceae</taxon>
        <taxon>Myxococcus</taxon>
    </lineage>
</organism>
<evidence type="ECO:0000313" key="4">
    <source>
        <dbReference type="Proteomes" id="UP000183760"/>
    </source>
</evidence>
<dbReference type="OrthoDB" id="5382249at2"/>
<keyword evidence="4" id="KW-1185">Reference proteome</keyword>
<comment type="caution">
    <text evidence="2">The sequence shown here is derived from an EMBL/GenBank/DDBJ whole genome shotgun (WGS) entry which is preliminary data.</text>
</comment>
<gene>
    <name evidence="2" type="ORF">MFU01_49450</name>
    <name evidence="3" type="ORF">SAMN05443572_107186</name>
</gene>
<dbReference type="Proteomes" id="UP000183760">
    <property type="component" value="Unassembled WGS sequence"/>
</dbReference>
<dbReference type="EMBL" id="FOIB01000007">
    <property type="protein sequence ID" value="SEU25985.1"/>
    <property type="molecule type" value="Genomic_DNA"/>
</dbReference>
<dbReference type="AlphaFoldDB" id="A0A511T9L3"/>
<evidence type="ECO:0000313" key="3">
    <source>
        <dbReference type="EMBL" id="SEU25985.1"/>
    </source>
</evidence>
<sequence>MTSAVRKLCALALFLASSSSFAIEHWADGRASLHSCLYASSYEAEIRMSYRNLSLPWGTSVELIHGWGGLDNWVAFDWDNTQTVAAPASAPWTWTVTVRSFISHRTSPKWYDSFNFVWKVTLPGGSVFYEKGNGSTFGFYSANLGDIAERPCTNNSSFSGPPFALTITSIERW</sequence>
<accession>A0A511T9L3</accession>
<feature type="chain" id="PRO_5022911167" description="Lipoprotein" evidence="1">
    <location>
        <begin position="23"/>
        <end position="173"/>
    </location>
</feature>
<proteinExistence type="predicted"/>
<reference evidence="3 4" key="1">
    <citation type="submission" date="2016-10" db="EMBL/GenBank/DDBJ databases">
        <authorList>
            <person name="Varghese N."/>
            <person name="Submissions S."/>
        </authorList>
    </citation>
    <scope>NUCLEOTIDE SEQUENCE [LARGE SCALE GENOMIC DNA]</scope>
    <source>
        <strain evidence="3 4">DSM 16525</strain>
    </source>
</reference>
<dbReference type="Proteomes" id="UP000321514">
    <property type="component" value="Unassembled WGS sequence"/>
</dbReference>
<evidence type="ECO:0000313" key="2">
    <source>
        <dbReference type="EMBL" id="GEN09908.1"/>
    </source>
</evidence>
<evidence type="ECO:0008006" key="6">
    <source>
        <dbReference type="Google" id="ProtNLM"/>
    </source>
</evidence>
<feature type="signal peptide" evidence="1">
    <location>
        <begin position="1"/>
        <end position="22"/>
    </location>
</feature>
<dbReference type="EMBL" id="BJXR01000036">
    <property type="protein sequence ID" value="GEN09908.1"/>
    <property type="molecule type" value="Genomic_DNA"/>
</dbReference>
<evidence type="ECO:0000313" key="5">
    <source>
        <dbReference type="Proteomes" id="UP000321514"/>
    </source>
</evidence>
<reference evidence="2 5" key="2">
    <citation type="submission" date="2019-07" db="EMBL/GenBank/DDBJ databases">
        <title>Whole genome shotgun sequence of Myxococcus fulvus NBRC 100333.</title>
        <authorList>
            <person name="Hosoyama A."/>
            <person name="Uohara A."/>
            <person name="Ohji S."/>
            <person name="Ichikawa N."/>
        </authorList>
    </citation>
    <scope>NUCLEOTIDE SEQUENCE [LARGE SCALE GENOMIC DNA]</scope>
    <source>
        <strain evidence="2 5">NBRC 100333</strain>
    </source>
</reference>
<evidence type="ECO:0000256" key="1">
    <source>
        <dbReference type="SAM" id="SignalP"/>
    </source>
</evidence>